<proteinExistence type="predicted"/>
<protein>
    <submittedName>
        <fullName evidence="1">Uncharacterized protein</fullName>
    </submittedName>
</protein>
<reference evidence="1 2" key="1">
    <citation type="submission" date="2019-05" db="EMBL/GenBank/DDBJ databases">
        <authorList>
            <person name="Qu J.-H."/>
        </authorList>
    </citation>
    <scope>NUCLEOTIDE SEQUENCE [LARGE SCALE GENOMIC DNA]</scope>
    <source>
        <strain evidence="1 2">Z12</strain>
    </source>
</reference>
<organism evidence="1 2">
    <name type="scientific">Dyadobacter sediminis</name>
    <dbReference type="NCBI Taxonomy" id="1493691"/>
    <lineage>
        <taxon>Bacteria</taxon>
        <taxon>Pseudomonadati</taxon>
        <taxon>Bacteroidota</taxon>
        <taxon>Cytophagia</taxon>
        <taxon>Cytophagales</taxon>
        <taxon>Spirosomataceae</taxon>
        <taxon>Dyadobacter</taxon>
    </lineage>
</organism>
<dbReference type="EMBL" id="VCEI01000021">
    <property type="protein sequence ID" value="TLU94828.1"/>
    <property type="molecule type" value="Genomic_DNA"/>
</dbReference>
<dbReference type="RefSeq" id="WP_138281454.1">
    <property type="nucleotide sequence ID" value="NZ_BMGE01000002.1"/>
</dbReference>
<gene>
    <name evidence="1" type="ORF">FEM55_11465</name>
</gene>
<dbReference type="AlphaFoldDB" id="A0A5R9KFJ8"/>
<dbReference type="Proteomes" id="UP000309788">
    <property type="component" value="Unassembled WGS sequence"/>
</dbReference>
<comment type="caution">
    <text evidence="1">The sequence shown here is derived from an EMBL/GenBank/DDBJ whole genome shotgun (WGS) entry which is preliminary data.</text>
</comment>
<evidence type="ECO:0000313" key="2">
    <source>
        <dbReference type="Proteomes" id="UP000309788"/>
    </source>
</evidence>
<keyword evidence="2" id="KW-1185">Reference proteome</keyword>
<dbReference type="OrthoDB" id="960942at2"/>
<name>A0A5R9KFJ8_9BACT</name>
<accession>A0A5R9KFJ8</accession>
<sequence>MSNGLGVNANDYSVNKIVDTHSKSDAGFNFTQSQADFLELVLSHGATELSRSLKLIHDLALYHSDISFNKVEKSALFDLKLLWESFEQIKKEKRVIHK</sequence>
<evidence type="ECO:0000313" key="1">
    <source>
        <dbReference type="EMBL" id="TLU94828.1"/>
    </source>
</evidence>